<sequence>MQVNMVLPVISGVAAGFILVRAIVWGAKTAIQRNKTTREEGRIRDTSFFLSGTIEEGRLREDIFHITDHEKTGVLHILIGRRKGYMLFFQGRVFDIFYREQKGRDALRLLLEQREGKYFFEVRPVRHPDLFQDDIKQLISLYNETTGKFQIT</sequence>
<evidence type="ECO:0000256" key="1">
    <source>
        <dbReference type="SAM" id="Phobius"/>
    </source>
</evidence>
<evidence type="ECO:0000313" key="2">
    <source>
        <dbReference type="EMBL" id="ERP31629.1"/>
    </source>
</evidence>
<accession>U7D533</accession>
<dbReference type="EMBL" id="ASJR01000011">
    <property type="protein sequence ID" value="ERP31629.1"/>
    <property type="molecule type" value="Genomic_DNA"/>
</dbReference>
<feature type="transmembrane region" description="Helical" evidence="1">
    <location>
        <begin position="6"/>
        <end position="27"/>
    </location>
</feature>
<reference evidence="2 3" key="1">
    <citation type="journal article" date="2013" name="Environ. Microbiol.">
        <title>Genome analysis of Chitinivibrio alkaliphilus gen. nov., sp. nov., a novel extremely haloalkaliphilic anaerobic chitinolytic bacterium from the candidate phylum Termite Group 3.</title>
        <authorList>
            <person name="Sorokin D.Y."/>
            <person name="Gumerov V.M."/>
            <person name="Rakitin A.L."/>
            <person name="Beletsky A.V."/>
            <person name="Damste J.S."/>
            <person name="Muyzer G."/>
            <person name="Mardanov A.V."/>
            <person name="Ravin N.V."/>
        </authorList>
    </citation>
    <scope>NUCLEOTIDE SEQUENCE [LARGE SCALE GENOMIC DNA]</scope>
    <source>
        <strain evidence="2 3">ACht1</strain>
    </source>
</reference>
<dbReference type="STRING" id="1313304.CALK_1493"/>
<name>U7D533_9BACT</name>
<keyword evidence="1" id="KW-0472">Membrane</keyword>
<proteinExistence type="predicted"/>
<keyword evidence="1" id="KW-0812">Transmembrane</keyword>
<gene>
    <name evidence="2" type="ORF">CALK_1493</name>
</gene>
<keyword evidence="1" id="KW-1133">Transmembrane helix</keyword>
<protein>
    <submittedName>
        <fullName evidence="2">Uncharacterized protein</fullName>
    </submittedName>
</protein>
<organism evidence="2 3">
    <name type="scientific">Chitinivibrio alkaliphilus ACht1</name>
    <dbReference type="NCBI Taxonomy" id="1313304"/>
    <lineage>
        <taxon>Bacteria</taxon>
        <taxon>Pseudomonadati</taxon>
        <taxon>Fibrobacterota</taxon>
        <taxon>Chitinivibrionia</taxon>
        <taxon>Chitinivibrionales</taxon>
        <taxon>Chitinivibrionaceae</taxon>
        <taxon>Chitinivibrio</taxon>
    </lineage>
</organism>
<keyword evidence="3" id="KW-1185">Reference proteome</keyword>
<comment type="caution">
    <text evidence="2">The sequence shown here is derived from an EMBL/GenBank/DDBJ whole genome shotgun (WGS) entry which is preliminary data.</text>
</comment>
<dbReference type="Proteomes" id="UP000017148">
    <property type="component" value="Unassembled WGS sequence"/>
</dbReference>
<evidence type="ECO:0000313" key="3">
    <source>
        <dbReference type="Proteomes" id="UP000017148"/>
    </source>
</evidence>
<dbReference type="AlphaFoldDB" id="U7D533"/>